<dbReference type="GO" id="GO:0016491">
    <property type="term" value="F:oxidoreductase activity"/>
    <property type="evidence" value="ECO:0007669"/>
    <property type="project" value="InterPro"/>
</dbReference>
<dbReference type="InterPro" id="IPR052733">
    <property type="entry name" value="Chloroplast_QOR"/>
</dbReference>
<dbReference type="Proteomes" id="UP000051461">
    <property type="component" value="Unassembled WGS sequence"/>
</dbReference>
<dbReference type="PATRIC" id="fig|1423726.3.peg.2353"/>
<sequence length="313" mass="33191">MEAIVINHYGDAKQFETATLPVPEVGAHELQIAIHATAINPFDCQLRQGRHQESYPFHFPITLGSDFAGVVQAVGTDVTAFKVGDAVMGTLPPTREGTYAEVLTTHGKTIIHKPAQLSFTTAAALPLAGITALQALRDHLKLQAGEHILINAAAGGVGHLAVQLAAQTGAIIAVTGSPDRTDFLKQLGATTVIDYHDTRLADVIHDYDAALDLAASADLDELAACLKSGGRIMSLTKPLPEAWLQQNQLTGRQIWSKPNATDLATVTDLVANGNLTVTVSRTLPFSELGLNIAHRLSEAGHTQGKLVVQMIAD</sequence>
<dbReference type="Gene3D" id="3.40.50.720">
    <property type="entry name" value="NAD(P)-binding Rossmann-like Domain"/>
    <property type="match status" value="1"/>
</dbReference>
<dbReference type="EMBL" id="AZDA01000039">
    <property type="protein sequence ID" value="KRK39774.1"/>
    <property type="molecule type" value="Genomic_DNA"/>
</dbReference>
<comment type="caution">
    <text evidence="2">The sequence shown here is derived from an EMBL/GenBank/DDBJ whole genome shotgun (WGS) entry which is preliminary data.</text>
</comment>
<dbReference type="InterPro" id="IPR013154">
    <property type="entry name" value="ADH-like_N"/>
</dbReference>
<organism evidence="2 3">
    <name type="scientific">Loigolactobacillus bifermentans DSM 20003</name>
    <dbReference type="NCBI Taxonomy" id="1423726"/>
    <lineage>
        <taxon>Bacteria</taxon>
        <taxon>Bacillati</taxon>
        <taxon>Bacillota</taxon>
        <taxon>Bacilli</taxon>
        <taxon>Lactobacillales</taxon>
        <taxon>Lactobacillaceae</taxon>
        <taxon>Loigolactobacillus</taxon>
    </lineage>
</organism>
<dbReference type="SUPFAM" id="SSF50129">
    <property type="entry name" value="GroES-like"/>
    <property type="match status" value="1"/>
</dbReference>
<dbReference type="STRING" id="1423726.FC07_GL002267"/>
<dbReference type="InterPro" id="IPR036291">
    <property type="entry name" value="NAD(P)-bd_dom_sf"/>
</dbReference>
<dbReference type="PANTHER" id="PTHR44013">
    <property type="entry name" value="ZINC-TYPE ALCOHOL DEHYDROGENASE-LIKE PROTEIN C16A3.02C"/>
    <property type="match status" value="1"/>
</dbReference>
<gene>
    <name evidence="2" type="ORF">FC07_GL002267</name>
</gene>
<dbReference type="InterPro" id="IPR020843">
    <property type="entry name" value="ER"/>
</dbReference>
<evidence type="ECO:0000313" key="3">
    <source>
        <dbReference type="Proteomes" id="UP000051461"/>
    </source>
</evidence>
<dbReference type="CDD" id="cd05289">
    <property type="entry name" value="MDR_like_2"/>
    <property type="match status" value="1"/>
</dbReference>
<dbReference type="Pfam" id="PF08240">
    <property type="entry name" value="ADH_N"/>
    <property type="match status" value="1"/>
</dbReference>
<dbReference type="SUPFAM" id="SSF51735">
    <property type="entry name" value="NAD(P)-binding Rossmann-fold domains"/>
    <property type="match status" value="1"/>
</dbReference>
<dbReference type="SMART" id="SM00829">
    <property type="entry name" value="PKS_ER"/>
    <property type="match status" value="1"/>
</dbReference>
<dbReference type="PANTHER" id="PTHR44013:SF1">
    <property type="entry name" value="ZINC-TYPE ALCOHOL DEHYDROGENASE-LIKE PROTEIN C16A3.02C"/>
    <property type="match status" value="1"/>
</dbReference>
<dbReference type="InterPro" id="IPR011032">
    <property type="entry name" value="GroES-like_sf"/>
</dbReference>
<evidence type="ECO:0000259" key="1">
    <source>
        <dbReference type="SMART" id="SM00829"/>
    </source>
</evidence>
<accession>A0A0R1H001</accession>
<protein>
    <submittedName>
        <fullName evidence="2">Nadph quinone reductase related zn-dependent oxidoreductase</fullName>
    </submittedName>
</protein>
<name>A0A0R1H001_9LACO</name>
<feature type="domain" description="Enoyl reductase (ER)" evidence="1">
    <location>
        <begin position="10"/>
        <end position="308"/>
    </location>
</feature>
<proteinExistence type="predicted"/>
<dbReference type="RefSeq" id="WP_057904127.1">
    <property type="nucleotide sequence ID" value="NZ_AZDA01000039.1"/>
</dbReference>
<reference evidence="2 3" key="1">
    <citation type="journal article" date="2015" name="Genome Announc.">
        <title>Expanding the biotechnology potential of lactobacilli through comparative genomics of 213 strains and associated genera.</title>
        <authorList>
            <person name="Sun Z."/>
            <person name="Harris H.M."/>
            <person name="McCann A."/>
            <person name="Guo C."/>
            <person name="Argimon S."/>
            <person name="Zhang W."/>
            <person name="Yang X."/>
            <person name="Jeffery I.B."/>
            <person name="Cooney J.C."/>
            <person name="Kagawa T.F."/>
            <person name="Liu W."/>
            <person name="Song Y."/>
            <person name="Salvetti E."/>
            <person name="Wrobel A."/>
            <person name="Rasinkangas P."/>
            <person name="Parkhill J."/>
            <person name="Rea M.C."/>
            <person name="O'Sullivan O."/>
            <person name="Ritari J."/>
            <person name="Douillard F.P."/>
            <person name="Paul Ross R."/>
            <person name="Yang R."/>
            <person name="Briner A.E."/>
            <person name="Felis G.E."/>
            <person name="de Vos W.M."/>
            <person name="Barrangou R."/>
            <person name="Klaenhammer T.R."/>
            <person name="Caufield P.W."/>
            <person name="Cui Y."/>
            <person name="Zhang H."/>
            <person name="O'Toole P.W."/>
        </authorList>
    </citation>
    <scope>NUCLEOTIDE SEQUENCE [LARGE SCALE GENOMIC DNA]</scope>
    <source>
        <strain evidence="2 3">DSM 20003</strain>
    </source>
</reference>
<dbReference type="Pfam" id="PF13602">
    <property type="entry name" value="ADH_zinc_N_2"/>
    <property type="match status" value="1"/>
</dbReference>
<evidence type="ECO:0000313" key="2">
    <source>
        <dbReference type="EMBL" id="KRK39774.1"/>
    </source>
</evidence>
<dbReference type="AlphaFoldDB" id="A0A0R1H001"/>
<keyword evidence="3" id="KW-1185">Reference proteome</keyword>
<dbReference type="Gene3D" id="3.90.180.10">
    <property type="entry name" value="Medium-chain alcohol dehydrogenases, catalytic domain"/>
    <property type="match status" value="1"/>
</dbReference>